<evidence type="ECO:0000313" key="7">
    <source>
        <dbReference type="Proteomes" id="UP000036987"/>
    </source>
</evidence>
<dbReference type="Proteomes" id="UP000036987">
    <property type="component" value="Unassembled WGS sequence"/>
</dbReference>
<keyword evidence="3 6" id="KW-0808">Transferase</keyword>
<dbReference type="GO" id="GO:0032259">
    <property type="term" value="P:methylation"/>
    <property type="evidence" value="ECO:0007669"/>
    <property type="project" value="UniProtKB-KW"/>
</dbReference>
<keyword evidence="1" id="KW-0597">Phosphoprotein</keyword>
<dbReference type="PANTHER" id="PTHR32183">
    <property type="match status" value="1"/>
</dbReference>
<dbReference type="OrthoDB" id="276151at2759"/>
<proteinExistence type="predicted"/>
<keyword evidence="7" id="KW-1185">Reference proteome</keyword>
<keyword evidence="2 6" id="KW-0489">Methyltransferase</keyword>
<dbReference type="Gene3D" id="3.40.50.150">
    <property type="entry name" value="Vaccinia Virus protein VP39"/>
    <property type="match status" value="1"/>
</dbReference>
<evidence type="ECO:0000256" key="3">
    <source>
        <dbReference type="ARBA" id="ARBA00022679"/>
    </source>
</evidence>
<name>A0A0K9P085_ZOSMR</name>
<comment type="caution">
    <text evidence="6">The sequence shown here is derived from an EMBL/GenBank/DDBJ whole genome shotgun (WGS) entry which is preliminary data.</text>
</comment>
<evidence type="ECO:0000256" key="2">
    <source>
        <dbReference type="ARBA" id="ARBA00022603"/>
    </source>
</evidence>
<dbReference type="OMA" id="EQTFFCA"/>
<evidence type="ECO:0000256" key="4">
    <source>
        <dbReference type="ARBA" id="ARBA00022691"/>
    </source>
</evidence>
<dbReference type="GO" id="GO:0018708">
    <property type="term" value="F:thiol S-methyltransferase activity"/>
    <property type="evidence" value="ECO:0000318"/>
    <property type="project" value="GO_Central"/>
</dbReference>
<dbReference type="Pfam" id="PF05724">
    <property type="entry name" value="TPMT"/>
    <property type="match status" value="1"/>
</dbReference>
<dbReference type="InterPro" id="IPR008854">
    <property type="entry name" value="TPMT"/>
</dbReference>
<dbReference type="EMBL" id="LFYR01001367">
    <property type="protein sequence ID" value="KMZ62403.1"/>
    <property type="molecule type" value="Genomic_DNA"/>
</dbReference>
<dbReference type="STRING" id="29655.A0A0K9P085"/>
<organism evidence="6 7">
    <name type="scientific">Zostera marina</name>
    <name type="common">Eelgrass</name>
    <dbReference type="NCBI Taxonomy" id="29655"/>
    <lineage>
        <taxon>Eukaryota</taxon>
        <taxon>Viridiplantae</taxon>
        <taxon>Streptophyta</taxon>
        <taxon>Embryophyta</taxon>
        <taxon>Tracheophyta</taxon>
        <taxon>Spermatophyta</taxon>
        <taxon>Magnoliopsida</taxon>
        <taxon>Liliopsida</taxon>
        <taxon>Zosteraceae</taxon>
        <taxon>Zostera</taxon>
    </lineage>
</organism>
<keyword evidence="4" id="KW-0949">S-adenosyl-L-methionine</keyword>
<evidence type="ECO:0000256" key="5">
    <source>
        <dbReference type="SAM" id="MobiDB-lite"/>
    </source>
</evidence>
<reference evidence="7" key="1">
    <citation type="journal article" date="2016" name="Nature">
        <title>The genome of the seagrass Zostera marina reveals angiosperm adaptation to the sea.</title>
        <authorList>
            <person name="Olsen J.L."/>
            <person name="Rouze P."/>
            <person name="Verhelst B."/>
            <person name="Lin Y.-C."/>
            <person name="Bayer T."/>
            <person name="Collen J."/>
            <person name="Dattolo E."/>
            <person name="De Paoli E."/>
            <person name="Dittami S."/>
            <person name="Maumus F."/>
            <person name="Michel G."/>
            <person name="Kersting A."/>
            <person name="Lauritano C."/>
            <person name="Lohaus R."/>
            <person name="Toepel M."/>
            <person name="Tonon T."/>
            <person name="Vanneste K."/>
            <person name="Amirebrahimi M."/>
            <person name="Brakel J."/>
            <person name="Bostroem C."/>
            <person name="Chovatia M."/>
            <person name="Grimwood J."/>
            <person name="Jenkins J.W."/>
            <person name="Jueterbock A."/>
            <person name="Mraz A."/>
            <person name="Stam W.T."/>
            <person name="Tice H."/>
            <person name="Bornberg-Bauer E."/>
            <person name="Green P.J."/>
            <person name="Pearson G.A."/>
            <person name="Procaccini G."/>
            <person name="Duarte C.M."/>
            <person name="Schmutz J."/>
            <person name="Reusch T.B.H."/>
            <person name="Van de Peer Y."/>
        </authorList>
    </citation>
    <scope>NUCLEOTIDE SEQUENCE [LARGE SCALE GENOMIC DNA]</scope>
    <source>
        <strain evidence="7">cv. Finnish</strain>
    </source>
</reference>
<dbReference type="SUPFAM" id="SSF53335">
    <property type="entry name" value="S-adenosyl-L-methionine-dependent methyltransferases"/>
    <property type="match status" value="1"/>
</dbReference>
<gene>
    <name evidence="6" type="ORF">ZOSMA_469G00020</name>
</gene>
<feature type="compositionally biased region" description="Polar residues" evidence="5">
    <location>
        <begin position="208"/>
        <end position="229"/>
    </location>
</feature>
<protein>
    <submittedName>
        <fullName evidence="6">Thiopurine S-methyltransferase</fullName>
    </submittedName>
</protein>
<sequence length="246" mass="27499">MKSSEFQKLAELDPTGGWETCWKYGKQKWDLGKETPAVLDLLRKDALPKGRIFVPGCGTGYDVVAMAGPDRYVVGMDISETCVRKSQELFSGSPNVNYFTFLQGDFFKWNPEDKFDLIFDYTFFCAIDPSMRKAWGQKMRDILNPNGELIALMFPLDNYPGGPPFALSVSDYEDVLNPLGFNALCIEDNAMAIPPRMGREKLGRWTKSDVTQSTGGVQPSMDVTLTGQSAAHYKEGPSTPRGDREY</sequence>
<evidence type="ECO:0000256" key="1">
    <source>
        <dbReference type="ARBA" id="ARBA00022553"/>
    </source>
</evidence>
<feature type="region of interest" description="Disordered" evidence="5">
    <location>
        <begin position="206"/>
        <end position="246"/>
    </location>
</feature>
<dbReference type="AlphaFoldDB" id="A0A0K9P085"/>
<dbReference type="PANTHER" id="PTHR32183:SF11">
    <property type="entry name" value="THIOL METHYLTRANSFERASE 2-RELATED"/>
    <property type="match status" value="1"/>
</dbReference>
<dbReference type="PROSITE" id="PS51585">
    <property type="entry name" value="SAM_MT_TPMT"/>
    <property type="match status" value="1"/>
</dbReference>
<accession>A0A0K9P085</accession>
<evidence type="ECO:0000313" key="6">
    <source>
        <dbReference type="EMBL" id="KMZ62403.1"/>
    </source>
</evidence>
<dbReference type="InterPro" id="IPR029063">
    <property type="entry name" value="SAM-dependent_MTases_sf"/>
</dbReference>
<dbReference type="CDD" id="cd02440">
    <property type="entry name" value="AdoMet_MTases"/>
    <property type="match status" value="1"/>
</dbReference>